<sequence>MKRSFFFHHNVPFTYPKGVVDPDLLRLSFSFPYDKNRLSMTIPASVPVVLASHGFFPYIRTDI</sequence>
<name>A0A2J6A7B6_BACT4</name>
<dbReference type="EMBL" id="QSJP01000012">
    <property type="protein sequence ID" value="RHD87233.1"/>
    <property type="molecule type" value="Genomic_DNA"/>
</dbReference>
<accession>A0A2J6A7B6</accession>
<reference evidence="8 9" key="2">
    <citation type="journal article" date="2019" name="Nat. Med.">
        <title>A library of human gut bacterial isolates paired with longitudinal multiomics data enables mechanistic microbiome research.</title>
        <authorList>
            <person name="Poyet M."/>
            <person name="Groussin M."/>
            <person name="Gibbons S.M."/>
            <person name="Avila-Pacheco J."/>
            <person name="Jiang X."/>
            <person name="Kearney S.M."/>
            <person name="Perrotta A.R."/>
            <person name="Berdy B."/>
            <person name="Zhao S."/>
            <person name="Lieberman T.D."/>
            <person name="Swanson P.K."/>
            <person name="Smith M."/>
            <person name="Roesemann S."/>
            <person name="Alexander J.E."/>
            <person name="Rich S.A."/>
            <person name="Livny J."/>
            <person name="Vlamakis H."/>
            <person name="Clish C."/>
            <person name="Bullock K."/>
            <person name="Deik A."/>
            <person name="Scott J."/>
            <person name="Pierce K.A."/>
            <person name="Xavier R.J."/>
            <person name="Alm E.J."/>
        </authorList>
    </citation>
    <scope>NUCLEOTIDE SEQUENCE [LARGE SCALE GENOMIC DNA]</scope>
    <source>
        <strain evidence="2 8">BIOML-A160</strain>
        <strain evidence="3 9">BIOML-A162</strain>
        <strain evidence="1 10">BIOML-A188</strain>
    </source>
</reference>
<dbReference type="EMBL" id="WCRY01000041">
    <property type="protein sequence ID" value="KAB4471955.1"/>
    <property type="molecule type" value="Genomic_DNA"/>
</dbReference>
<evidence type="ECO:0000313" key="8">
    <source>
        <dbReference type="Proteomes" id="UP000436825"/>
    </source>
</evidence>
<evidence type="ECO:0000313" key="5">
    <source>
        <dbReference type="EMBL" id="RHL52939.1"/>
    </source>
</evidence>
<proteinExistence type="predicted"/>
<gene>
    <name evidence="5" type="ORF">DW011_23805</name>
    <name evidence="4" type="ORF">DW780_14395</name>
    <name evidence="2" type="ORF">GAN75_22310</name>
    <name evidence="3" type="ORF">GAN91_24930</name>
    <name evidence="1" type="ORF">GAO51_14365</name>
</gene>
<dbReference type="Proteomes" id="UP000440614">
    <property type="component" value="Unassembled WGS sequence"/>
</dbReference>
<protein>
    <submittedName>
        <fullName evidence="4">Uncharacterized protein</fullName>
    </submittedName>
</protein>
<dbReference type="EMBL" id="WCRW01000020">
    <property type="protein sequence ID" value="KAB4451678.1"/>
    <property type="molecule type" value="Genomic_DNA"/>
</dbReference>
<dbReference type="EMBL" id="WCSY01000013">
    <property type="protein sequence ID" value="KAB4311065.1"/>
    <property type="molecule type" value="Genomic_DNA"/>
</dbReference>
<evidence type="ECO:0000313" key="7">
    <source>
        <dbReference type="Proteomes" id="UP000284785"/>
    </source>
</evidence>
<evidence type="ECO:0000313" key="6">
    <source>
        <dbReference type="Proteomes" id="UP000283616"/>
    </source>
</evidence>
<dbReference type="EMBL" id="QROV01000043">
    <property type="protein sequence ID" value="RHL52939.1"/>
    <property type="molecule type" value="Genomic_DNA"/>
</dbReference>
<dbReference type="Proteomes" id="UP000284785">
    <property type="component" value="Unassembled WGS sequence"/>
</dbReference>
<evidence type="ECO:0000313" key="2">
    <source>
        <dbReference type="EMBL" id="KAB4451678.1"/>
    </source>
</evidence>
<dbReference type="Proteomes" id="UP000283616">
    <property type="component" value="Unassembled WGS sequence"/>
</dbReference>
<comment type="caution">
    <text evidence="4">The sequence shown here is derived from an EMBL/GenBank/DDBJ whole genome shotgun (WGS) entry which is preliminary data.</text>
</comment>
<reference evidence="6 7" key="1">
    <citation type="submission" date="2018-08" db="EMBL/GenBank/DDBJ databases">
        <title>A genome reference for cultivated species of the human gut microbiota.</title>
        <authorList>
            <person name="Zou Y."/>
            <person name="Xue W."/>
            <person name="Luo G."/>
        </authorList>
    </citation>
    <scope>NUCLEOTIDE SEQUENCE [LARGE SCALE GENOMIC DNA]</scope>
    <source>
        <strain evidence="5 6">AF37-12</strain>
        <strain evidence="4 7">AM30-26</strain>
    </source>
</reference>
<evidence type="ECO:0000313" key="3">
    <source>
        <dbReference type="EMBL" id="KAB4471955.1"/>
    </source>
</evidence>
<evidence type="ECO:0000313" key="4">
    <source>
        <dbReference type="EMBL" id="RHD87233.1"/>
    </source>
</evidence>
<evidence type="ECO:0000313" key="1">
    <source>
        <dbReference type="EMBL" id="KAB4311065.1"/>
    </source>
</evidence>
<dbReference type="Proteomes" id="UP000436825">
    <property type="component" value="Unassembled WGS sequence"/>
</dbReference>
<evidence type="ECO:0000313" key="10">
    <source>
        <dbReference type="Proteomes" id="UP000440614"/>
    </source>
</evidence>
<evidence type="ECO:0000313" key="9">
    <source>
        <dbReference type="Proteomes" id="UP000436858"/>
    </source>
</evidence>
<dbReference type="AlphaFoldDB" id="A0A2J6A7B6"/>
<organism evidence="4 7">
    <name type="scientific">Bacteroides thetaiotaomicron</name>
    <dbReference type="NCBI Taxonomy" id="818"/>
    <lineage>
        <taxon>Bacteria</taxon>
        <taxon>Pseudomonadati</taxon>
        <taxon>Bacteroidota</taxon>
        <taxon>Bacteroidia</taxon>
        <taxon>Bacteroidales</taxon>
        <taxon>Bacteroidaceae</taxon>
        <taxon>Bacteroides</taxon>
    </lineage>
</organism>
<dbReference type="Proteomes" id="UP000436858">
    <property type="component" value="Unassembled WGS sequence"/>
</dbReference>